<sequence>MRPLQASRRHWLQWLAAAALPAGPALAAPTPDASERLLPSSTDLPRDLAAALARKEPLVVLATLRGCPYCKIAREHYLLPLQRAGAFVTQIHFLSDGLLRDWSGTPIAHGALVRQLGIEVAPTVLFYGPGHKEVAERLAGSYIPDFYGAYLDQRMDQARAALRRG</sequence>
<reference evidence="2 3" key="1">
    <citation type="submission" date="2022-09" db="EMBL/GenBank/DDBJ databases">
        <title>Draft genome of isolate Be4.</title>
        <authorList>
            <person name="Sanchez-Castro I."/>
            <person name="Martinez-Rodriguez P."/>
            <person name="Descostes M."/>
            <person name="Merroun M."/>
        </authorList>
    </citation>
    <scope>NUCLEOTIDE SEQUENCE [LARGE SCALE GENOMIC DNA]</scope>
    <source>
        <strain evidence="2 3">Be4</strain>
    </source>
</reference>
<dbReference type="InterPro" id="IPR036249">
    <property type="entry name" value="Thioredoxin-like_sf"/>
</dbReference>
<proteinExistence type="predicted"/>
<feature type="signal peptide" evidence="1">
    <location>
        <begin position="1"/>
        <end position="27"/>
    </location>
</feature>
<dbReference type="PROSITE" id="PS51318">
    <property type="entry name" value="TAT"/>
    <property type="match status" value="1"/>
</dbReference>
<dbReference type="Proteomes" id="UP001525968">
    <property type="component" value="Unassembled WGS sequence"/>
</dbReference>
<evidence type="ECO:0008006" key="4">
    <source>
        <dbReference type="Google" id="ProtNLM"/>
    </source>
</evidence>
<gene>
    <name evidence="2" type="ORF">N0K08_09230</name>
</gene>
<organism evidence="2 3">
    <name type="scientific">Acidovorax bellezanensis</name>
    <dbReference type="NCBI Taxonomy" id="2976702"/>
    <lineage>
        <taxon>Bacteria</taxon>
        <taxon>Pseudomonadati</taxon>
        <taxon>Pseudomonadota</taxon>
        <taxon>Betaproteobacteria</taxon>
        <taxon>Burkholderiales</taxon>
        <taxon>Comamonadaceae</taxon>
        <taxon>Acidovorax</taxon>
    </lineage>
</organism>
<evidence type="ECO:0000256" key="1">
    <source>
        <dbReference type="SAM" id="SignalP"/>
    </source>
</evidence>
<feature type="chain" id="PRO_5047372060" description="Thioredoxin-like fold domain-containing protein" evidence="1">
    <location>
        <begin position="28"/>
        <end position="165"/>
    </location>
</feature>
<evidence type="ECO:0000313" key="2">
    <source>
        <dbReference type="EMBL" id="MCT9810816.1"/>
    </source>
</evidence>
<dbReference type="RefSeq" id="WP_261499948.1">
    <property type="nucleotide sequence ID" value="NZ_JAODYH010000004.1"/>
</dbReference>
<keyword evidence="1" id="KW-0732">Signal</keyword>
<dbReference type="Gene3D" id="3.40.30.10">
    <property type="entry name" value="Glutaredoxin"/>
    <property type="match status" value="1"/>
</dbReference>
<name>A0ABT2PK08_9BURK</name>
<dbReference type="SUPFAM" id="SSF52833">
    <property type="entry name" value="Thioredoxin-like"/>
    <property type="match status" value="1"/>
</dbReference>
<comment type="caution">
    <text evidence="2">The sequence shown here is derived from an EMBL/GenBank/DDBJ whole genome shotgun (WGS) entry which is preliminary data.</text>
</comment>
<dbReference type="InterPro" id="IPR006311">
    <property type="entry name" value="TAT_signal"/>
</dbReference>
<dbReference type="EMBL" id="JAODYH010000004">
    <property type="protein sequence ID" value="MCT9810816.1"/>
    <property type="molecule type" value="Genomic_DNA"/>
</dbReference>
<keyword evidence="3" id="KW-1185">Reference proteome</keyword>
<protein>
    <recommendedName>
        <fullName evidence="4">Thioredoxin-like fold domain-containing protein</fullName>
    </recommendedName>
</protein>
<evidence type="ECO:0000313" key="3">
    <source>
        <dbReference type="Proteomes" id="UP001525968"/>
    </source>
</evidence>
<accession>A0ABT2PK08</accession>